<dbReference type="GO" id="GO:0016491">
    <property type="term" value="F:oxidoreductase activity"/>
    <property type="evidence" value="ECO:0007669"/>
    <property type="project" value="InterPro"/>
</dbReference>
<dbReference type="Gene3D" id="3.90.1170.50">
    <property type="entry name" value="Aldehyde oxidase/xanthine dehydrogenase, a/b hammerhead"/>
    <property type="match status" value="1"/>
</dbReference>
<dbReference type="InterPro" id="IPR037165">
    <property type="entry name" value="AldOxase/xan_DH_Mopterin-bd_sf"/>
</dbReference>
<dbReference type="EMBL" id="AOKF01000845">
    <property type="protein sequence ID" value="EPN64463.1"/>
    <property type="molecule type" value="Genomic_DNA"/>
</dbReference>
<protein>
    <submittedName>
        <fullName evidence="5">Xanthine dehydrogenase</fullName>
    </submittedName>
</protein>
<feature type="domain" description="Aldehyde oxidase/xanthine dehydrogenase first molybdopterin binding" evidence="4">
    <location>
        <begin position="46"/>
        <end position="139"/>
    </location>
</feature>
<dbReference type="InterPro" id="IPR008274">
    <property type="entry name" value="AldOxase/xan_DH_MoCoBD1"/>
</dbReference>
<dbReference type="AlphaFoldDB" id="A0A656K0J1"/>
<reference evidence="5 6" key="1">
    <citation type="journal article" date="2013" name="PLoS Pathog.">
        <title>Genomic analysis of the Kiwifruit pathogen Pseudomonas syringae pv. actinidiae provides insight into the origins of an emergent plant disease.</title>
        <authorList>
            <person name="McCann H.C."/>
            <person name="Rikkerink E.H."/>
            <person name="Bertels F."/>
            <person name="Fiers M."/>
            <person name="Lu A."/>
            <person name="Rees-George J."/>
            <person name="Andersen M.T."/>
            <person name="Gleave A.P."/>
            <person name="Haubold B."/>
            <person name="Wohlers M.W."/>
            <person name="Guttman D.S."/>
            <person name="Wang P.W."/>
            <person name="Straub C."/>
            <person name="Vanneste J.L."/>
            <person name="Rainey P.B."/>
            <person name="Templeton M.D."/>
        </authorList>
    </citation>
    <scope>NUCLEOTIDE SEQUENCE [LARGE SCALE GENOMIC DNA]</scope>
    <source>
        <strain evidence="5 6">ICMP 19096</strain>
    </source>
</reference>
<comment type="similarity">
    <text evidence="1">Belongs to the xanthine dehydrogenase family.</text>
</comment>
<evidence type="ECO:0000313" key="6">
    <source>
        <dbReference type="Proteomes" id="UP000018849"/>
    </source>
</evidence>
<comment type="cofactor">
    <cofactor evidence="3">
        <name>Mo-molybdopterin cytosine dinucleotide</name>
        <dbReference type="ChEBI" id="CHEBI:71308"/>
    </cofactor>
</comment>
<dbReference type="FunFam" id="3.30.365.10:FF:000001">
    <property type="entry name" value="Xanthine dehydrogenase oxidase"/>
    <property type="match status" value="1"/>
</dbReference>
<dbReference type="Gene3D" id="3.30.365.10">
    <property type="entry name" value="Aldehyde oxidase/xanthine dehydrogenase, molybdopterin binding domain"/>
    <property type="match status" value="2"/>
</dbReference>
<gene>
    <name evidence="5" type="ORF">A245_10081</name>
</gene>
<dbReference type="PANTHER" id="PTHR11908">
    <property type="entry name" value="XANTHINE DEHYDROGENASE"/>
    <property type="match status" value="1"/>
</dbReference>
<sequence>QPVLAVAARDLDVARQAAMAAIIEYEDLEPVLDVVQALRQKHFVLDSHTHKRGDSAMALQGATHRLQGNLHIGGQEHFYLETQISSVMPTEDGGMIVYCSTQNPTEIQKLVAEVLNVPMNRIVVDMRRMGGGFGGKETQAA</sequence>
<dbReference type="Proteomes" id="UP000018849">
    <property type="component" value="Unassembled WGS sequence"/>
</dbReference>
<keyword evidence="2" id="KW-0500">Molybdenum</keyword>
<proteinExistence type="inferred from homology"/>
<name>A0A656K0J1_PSESF</name>
<evidence type="ECO:0000259" key="4">
    <source>
        <dbReference type="Pfam" id="PF02738"/>
    </source>
</evidence>
<dbReference type="SUPFAM" id="SSF56003">
    <property type="entry name" value="Molybdenum cofactor-binding domain"/>
    <property type="match status" value="1"/>
</dbReference>
<feature type="non-terminal residue" evidence="5">
    <location>
        <position position="141"/>
    </location>
</feature>
<evidence type="ECO:0000256" key="1">
    <source>
        <dbReference type="ARBA" id="ARBA00006849"/>
    </source>
</evidence>
<dbReference type="PANTHER" id="PTHR11908:SF132">
    <property type="entry name" value="ALDEHYDE OXIDASE 1-RELATED"/>
    <property type="match status" value="1"/>
</dbReference>
<dbReference type="GO" id="GO:0005506">
    <property type="term" value="F:iron ion binding"/>
    <property type="evidence" value="ECO:0007669"/>
    <property type="project" value="InterPro"/>
</dbReference>
<dbReference type="Pfam" id="PF02738">
    <property type="entry name" value="MoCoBD_1"/>
    <property type="match status" value="1"/>
</dbReference>
<accession>A0A656K0J1</accession>
<comment type="caution">
    <text evidence="5">The sequence shown here is derived from an EMBL/GenBank/DDBJ whole genome shotgun (WGS) entry which is preliminary data.</text>
</comment>
<evidence type="ECO:0000256" key="3">
    <source>
        <dbReference type="ARBA" id="ARBA00053029"/>
    </source>
</evidence>
<evidence type="ECO:0000313" key="5">
    <source>
        <dbReference type="EMBL" id="EPN64463.1"/>
    </source>
</evidence>
<dbReference type="InterPro" id="IPR016208">
    <property type="entry name" value="Ald_Oxase/xanthine_DH-like"/>
</dbReference>
<feature type="non-terminal residue" evidence="5">
    <location>
        <position position="1"/>
    </location>
</feature>
<evidence type="ECO:0000256" key="2">
    <source>
        <dbReference type="ARBA" id="ARBA00022505"/>
    </source>
</evidence>
<organism evidence="5 6">
    <name type="scientific">Pseudomonas syringae pv. actinidiae ICMP 19096</name>
    <dbReference type="NCBI Taxonomy" id="1194405"/>
    <lineage>
        <taxon>Bacteria</taxon>
        <taxon>Pseudomonadati</taxon>
        <taxon>Pseudomonadota</taxon>
        <taxon>Gammaproteobacteria</taxon>
        <taxon>Pseudomonadales</taxon>
        <taxon>Pseudomonadaceae</taxon>
        <taxon>Pseudomonas</taxon>
        <taxon>Pseudomonas syringae</taxon>
    </lineage>
</organism>